<dbReference type="Gene3D" id="3.30.930.10">
    <property type="entry name" value="Bira Bifunctional Protein, Domain 2"/>
    <property type="match status" value="1"/>
</dbReference>
<accession>D1CG40</accession>
<keyword evidence="15" id="KW-0175">Coiled coil</keyword>
<comment type="caution">
    <text evidence="12">Lacks conserved residue(s) required for the propagation of feature annotation.</text>
</comment>
<dbReference type="NCBIfam" id="TIGR00414">
    <property type="entry name" value="serS"/>
    <property type="match status" value="1"/>
</dbReference>
<comment type="subcellular location">
    <subcellularLocation>
        <location evidence="1 12">Cytoplasm</location>
    </subcellularLocation>
</comment>
<organism evidence="17 18">
    <name type="scientific">Thermobaculum terrenum (strain ATCC BAA-798 / CCMEE 7001 / YNP1)</name>
    <dbReference type="NCBI Taxonomy" id="525904"/>
    <lineage>
        <taxon>Bacteria</taxon>
        <taxon>Bacillati</taxon>
        <taxon>Chloroflexota</taxon>
        <taxon>Chloroflexia</taxon>
        <taxon>Candidatus Thermobaculales</taxon>
        <taxon>Candidatus Thermobaculaceae</taxon>
        <taxon>Thermobaculum</taxon>
    </lineage>
</organism>
<evidence type="ECO:0000256" key="5">
    <source>
        <dbReference type="ARBA" id="ARBA00022598"/>
    </source>
</evidence>
<dbReference type="STRING" id="525904.Tter_0979"/>
<keyword evidence="18" id="KW-1185">Reference proteome</keyword>
<evidence type="ECO:0000256" key="10">
    <source>
        <dbReference type="ARBA" id="ARBA00047929"/>
    </source>
</evidence>
<dbReference type="InterPro" id="IPR002317">
    <property type="entry name" value="Ser-tRNA-ligase_type_1"/>
</dbReference>
<feature type="domain" description="Aminoacyl-transfer RNA synthetases class-II family profile" evidence="16">
    <location>
        <begin position="135"/>
        <end position="408"/>
    </location>
</feature>
<feature type="binding site" evidence="13">
    <location>
        <position position="381"/>
    </location>
    <ligand>
        <name>L-serine</name>
        <dbReference type="ChEBI" id="CHEBI:33384"/>
    </ligand>
</feature>
<dbReference type="KEGG" id="ttr:Tter_0979"/>
<dbReference type="Pfam" id="PF02403">
    <property type="entry name" value="Seryl_tRNA_N"/>
    <property type="match status" value="1"/>
</dbReference>
<evidence type="ECO:0000256" key="6">
    <source>
        <dbReference type="ARBA" id="ARBA00022741"/>
    </source>
</evidence>
<keyword evidence="5 12" id="KW-0436">Ligase</keyword>
<feature type="binding site" evidence="13">
    <location>
        <position position="260"/>
    </location>
    <ligand>
        <name>L-serine</name>
        <dbReference type="ChEBI" id="CHEBI:33384"/>
    </ligand>
</feature>
<feature type="binding site" evidence="12 13">
    <location>
        <position position="283"/>
    </location>
    <ligand>
        <name>L-serine</name>
        <dbReference type="ChEBI" id="CHEBI:33384"/>
    </ligand>
</feature>
<dbReference type="eggNOG" id="COG0172">
    <property type="taxonomic scope" value="Bacteria"/>
</dbReference>
<dbReference type="PRINTS" id="PR00981">
    <property type="entry name" value="TRNASYNTHSER"/>
</dbReference>
<dbReference type="Gene3D" id="1.10.287.40">
    <property type="entry name" value="Serine-tRNA synthetase, tRNA binding domain"/>
    <property type="match status" value="1"/>
</dbReference>
<dbReference type="CDD" id="cd00770">
    <property type="entry name" value="SerRS_core"/>
    <property type="match status" value="1"/>
</dbReference>
<dbReference type="GO" id="GO:0006434">
    <property type="term" value="P:seryl-tRNA aminoacylation"/>
    <property type="evidence" value="ECO:0007669"/>
    <property type="project" value="UniProtKB-UniRule"/>
</dbReference>
<dbReference type="GO" id="GO:0016260">
    <property type="term" value="P:selenocysteine biosynthetic process"/>
    <property type="evidence" value="ECO:0007669"/>
    <property type="project" value="UniProtKB-UniRule"/>
</dbReference>
<keyword evidence="9 12" id="KW-0030">Aminoacyl-tRNA synthetase</keyword>
<feature type="binding site" evidence="13">
    <location>
        <position position="229"/>
    </location>
    <ligand>
        <name>L-serine</name>
        <dbReference type="ChEBI" id="CHEBI:33384"/>
    </ligand>
</feature>
<evidence type="ECO:0000256" key="9">
    <source>
        <dbReference type="ARBA" id="ARBA00023146"/>
    </source>
</evidence>
<evidence type="ECO:0000313" key="18">
    <source>
        <dbReference type="Proteomes" id="UP000000323"/>
    </source>
</evidence>
<keyword evidence="7 12" id="KW-0067">ATP-binding</keyword>
<comment type="catalytic activity">
    <reaction evidence="10 12">
        <text>tRNA(Sec) + L-serine + ATP = L-seryl-tRNA(Sec) + AMP + diphosphate + H(+)</text>
        <dbReference type="Rhea" id="RHEA:42580"/>
        <dbReference type="Rhea" id="RHEA-COMP:9742"/>
        <dbReference type="Rhea" id="RHEA-COMP:10128"/>
        <dbReference type="ChEBI" id="CHEBI:15378"/>
        <dbReference type="ChEBI" id="CHEBI:30616"/>
        <dbReference type="ChEBI" id="CHEBI:33019"/>
        <dbReference type="ChEBI" id="CHEBI:33384"/>
        <dbReference type="ChEBI" id="CHEBI:78442"/>
        <dbReference type="ChEBI" id="CHEBI:78533"/>
        <dbReference type="ChEBI" id="CHEBI:456215"/>
        <dbReference type="EC" id="6.1.1.11"/>
    </reaction>
</comment>
<comment type="function">
    <text evidence="12">Catalyzes the attachment of serine to tRNA(Ser). Is also able to aminoacylate tRNA(Sec) with serine, to form the misacylated tRNA L-seryl-tRNA(Sec), which will be further converted into selenocysteinyl-tRNA(Sec).</text>
</comment>
<keyword evidence="8 12" id="KW-0648">Protein biosynthesis</keyword>
<dbReference type="PANTHER" id="PTHR43697">
    <property type="entry name" value="SERYL-TRNA SYNTHETASE"/>
    <property type="match status" value="1"/>
</dbReference>
<dbReference type="InterPro" id="IPR045864">
    <property type="entry name" value="aa-tRNA-synth_II/BPL/LPL"/>
</dbReference>
<dbReference type="GO" id="GO:0005524">
    <property type="term" value="F:ATP binding"/>
    <property type="evidence" value="ECO:0007669"/>
    <property type="project" value="UniProtKB-UniRule"/>
</dbReference>
<dbReference type="Pfam" id="PF00587">
    <property type="entry name" value="tRNA-synt_2b"/>
    <property type="match status" value="1"/>
</dbReference>
<evidence type="ECO:0000256" key="12">
    <source>
        <dbReference type="HAMAP-Rule" id="MF_00176"/>
    </source>
</evidence>
<dbReference type="GO" id="GO:0005737">
    <property type="term" value="C:cytoplasm"/>
    <property type="evidence" value="ECO:0007669"/>
    <property type="project" value="UniProtKB-SubCell"/>
</dbReference>
<comment type="subunit">
    <text evidence="12">Homodimer. The tRNA molecule binds across the dimer.</text>
</comment>
<evidence type="ECO:0000256" key="11">
    <source>
        <dbReference type="ARBA" id="ARBA00048823"/>
    </source>
</evidence>
<dbReference type="PIRSF" id="PIRSF001529">
    <property type="entry name" value="Ser-tRNA-synth_IIa"/>
    <property type="match status" value="1"/>
</dbReference>
<feature type="coiled-coil region" evidence="15">
    <location>
        <begin position="68"/>
        <end position="102"/>
    </location>
</feature>
<evidence type="ECO:0000256" key="13">
    <source>
        <dbReference type="PIRSR" id="PIRSR001529-1"/>
    </source>
</evidence>
<keyword evidence="6 12" id="KW-0547">Nucleotide-binding</keyword>
<evidence type="ECO:0000259" key="16">
    <source>
        <dbReference type="PROSITE" id="PS50862"/>
    </source>
</evidence>
<evidence type="ECO:0000256" key="14">
    <source>
        <dbReference type="PIRSR" id="PIRSR001529-2"/>
    </source>
</evidence>
<evidence type="ECO:0000256" key="7">
    <source>
        <dbReference type="ARBA" id="ARBA00022840"/>
    </source>
</evidence>
<name>D1CG40_THET1</name>
<evidence type="ECO:0000256" key="4">
    <source>
        <dbReference type="ARBA" id="ARBA00022490"/>
    </source>
</evidence>
<evidence type="ECO:0000313" key="17">
    <source>
        <dbReference type="EMBL" id="ACZ41896.1"/>
    </source>
</evidence>
<dbReference type="HOGENOM" id="CLU_023797_1_1_0"/>
<dbReference type="InterPro" id="IPR015866">
    <property type="entry name" value="Ser-tRNA-synth_1_N"/>
</dbReference>
<evidence type="ECO:0000256" key="2">
    <source>
        <dbReference type="ARBA" id="ARBA00005045"/>
    </source>
</evidence>
<dbReference type="EMBL" id="CP001825">
    <property type="protein sequence ID" value="ACZ41896.1"/>
    <property type="molecule type" value="Genomic_DNA"/>
</dbReference>
<comment type="pathway">
    <text evidence="2 12">Aminoacyl-tRNA biosynthesis; selenocysteinyl-tRNA(Sec) biosynthesis; L-seryl-tRNA(Sec) from L-serine and tRNA(Sec): step 1/1.</text>
</comment>
<feature type="binding site" evidence="12">
    <location>
        <begin position="229"/>
        <end position="231"/>
    </location>
    <ligand>
        <name>L-serine</name>
        <dbReference type="ChEBI" id="CHEBI:33384"/>
    </ligand>
</feature>
<dbReference type="InterPro" id="IPR002314">
    <property type="entry name" value="aa-tRNA-synt_IIb"/>
</dbReference>
<comment type="domain">
    <text evidence="12">Consists of two distinct domains, a catalytic core and a N-terminal extension that is involved in tRNA binding.</text>
</comment>
<dbReference type="AlphaFoldDB" id="D1CG40"/>
<evidence type="ECO:0000256" key="3">
    <source>
        <dbReference type="ARBA" id="ARBA00010728"/>
    </source>
</evidence>
<dbReference type="InterPro" id="IPR006195">
    <property type="entry name" value="aa-tRNA-synth_II"/>
</dbReference>
<dbReference type="InterPro" id="IPR010978">
    <property type="entry name" value="tRNA-bd_arm"/>
</dbReference>
<dbReference type="InterPro" id="IPR042103">
    <property type="entry name" value="SerRS_1_N_sf"/>
</dbReference>
<dbReference type="UniPathway" id="UPA00906">
    <property type="reaction ID" value="UER00895"/>
</dbReference>
<dbReference type="GO" id="GO:0004828">
    <property type="term" value="F:serine-tRNA ligase activity"/>
    <property type="evidence" value="ECO:0007669"/>
    <property type="project" value="UniProtKB-UniRule"/>
</dbReference>
<proteinExistence type="inferred from homology"/>
<comment type="similarity">
    <text evidence="3 12">Belongs to the class-II aminoacyl-tRNA synthetase family. Type-1 seryl-tRNA synthetase subfamily.</text>
</comment>
<dbReference type="EC" id="6.1.1.11" evidence="12"/>
<dbReference type="HAMAP" id="MF_00176">
    <property type="entry name" value="Ser_tRNA_synth_type1"/>
    <property type="match status" value="1"/>
</dbReference>
<evidence type="ECO:0000256" key="15">
    <source>
        <dbReference type="SAM" id="Coils"/>
    </source>
</evidence>
<dbReference type="SUPFAM" id="SSF55681">
    <property type="entry name" value="Class II aaRS and biotin synthetases"/>
    <property type="match status" value="1"/>
</dbReference>
<dbReference type="Proteomes" id="UP000000323">
    <property type="component" value="Chromosome 1"/>
</dbReference>
<gene>
    <name evidence="12" type="primary">serS</name>
    <name evidence="17" type="ordered locus">Tter_0979</name>
</gene>
<sequence length="423" mass="48382">MVLDLRLIREHPDIVKAGLKRRGSDAPIDEVIALDSRRRKILTEVEGLRSERNKVSKQIPRISDKTERESLISRMRQVGNQIESLESELREVESKLHTLLLQIPNIPDPEVPDGKDESDNVVVRQHGEPRELPFDARPHWEIGERLGIIDFAQGQKISGSRFYVLHGDGARLQRALITWMLDLRRQEGYKEVYPPAIVKEETLWASAHLPDFEDTMYHDVEDDVWFIPTAEAPLTGIHMNEIIPVESLPIRYAAYTPCFRREKMSAGKDVRGIKRGHQFDKVEMYHYTLPEDSPKHLEELVKHAEDTAIKLGLTCRVVELCTGDLGFKSRRTFDIEVWSPGVREWLEVSSCSNVGDFQARRAGIRFKRTPKSETEYVHTLNGSGLALPRVMIAILENYQQPDGSVVIPEVLRPYMGGQEVIKS</sequence>
<feature type="binding site" evidence="12 14">
    <location>
        <begin position="260"/>
        <end position="262"/>
    </location>
    <ligand>
        <name>ATP</name>
        <dbReference type="ChEBI" id="CHEBI:30616"/>
    </ligand>
</feature>
<reference evidence="18" key="1">
    <citation type="journal article" date="2010" name="Stand. Genomic Sci.">
        <title>Complete genome sequence of 'Thermobaculum terrenum' type strain (YNP1).</title>
        <authorList>
            <person name="Kiss H."/>
            <person name="Cleland D."/>
            <person name="Lapidus A."/>
            <person name="Lucas S."/>
            <person name="Glavina Del Rio T."/>
            <person name="Nolan M."/>
            <person name="Tice H."/>
            <person name="Han C."/>
            <person name="Goodwin L."/>
            <person name="Pitluck S."/>
            <person name="Liolios K."/>
            <person name="Ivanova N."/>
            <person name="Mavromatis K."/>
            <person name="Ovchinnikova G."/>
            <person name="Pati A."/>
            <person name="Chen A."/>
            <person name="Palaniappan K."/>
            <person name="Land M."/>
            <person name="Hauser L."/>
            <person name="Chang Y."/>
            <person name="Jeffries C."/>
            <person name="Lu M."/>
            <person name="Brettin T."/>
            <person name="Detter J."/>
            <person name="Goker M."/>
            <person name="Tindall B."/>
            <person name="Beck B."/>
            <person name="McDermott T."/>
            <person name="Woyke T."/>
            <person name="Bristow J."/>
            <person name="Eisen J."/>
            <person name="Markowitz V."/>
            <person name="Hugenholtz P."/>
            <person name="Kyrpides N."/>
            <person name="Klenk H."/>
            <person name="Cheng J."/>
        </authorList>
    </citation>
    <scope>NUCLEOTIDE SEQUENCE [LARGE SCALE GENOMIC DNA]</scope>
    <source>
        <strain evidence="18">ATCC BAA-798 / YNP1</strain>
    </source>
</reference>
<feature type="binding site" evidence="12">
    <location>
        <position position="383"/>
    </location>
    <ligand>
        <name>L-serine</name>
        <dbReference type="ChEBI" id="CHEBI:33384"/>
    </ligand>
</feature>
<dbReference type="PANTHER" id="PTHR43697:SF1">
    <property type="entry name" value="SERINE--TRNA LIGASE"/>
    <property type="match status" value="1"/>
</dbReference>
<dbReference type="PROSITE" id="PS50862">
    <property type="entry name" value="AA_TRNA_LIGASE_II"/>
    <property type="match status" value="1"/>
</dbReference>
<feature type="binding site" evidence="12 14">
    <location>
        <begin position="347"/>
        <end position="350"/>
    </location>
    <ligand>
        <name>ATP</name>
        <dbReference type="ChEBI" id="CHEBI:30616"/>
    </ligand>
</feature>
<comment type="catalytic activity">
    <reaction evidence="11 12">
        <text>tRNA(Ser) + L-serine + ATP = L-seryl-tRNA(Ser) + AMP + diphosphate + H(+)</text>
        <dbReference type="Rhea" id="RHEA:12292"/>
        <dbReference type="Rhea" id="RHEA-COMP:9669"/>
        <dbReference type="Rhea" id="RHEA-COMP:9703"/>
        <dbReference type="ChEBI" id="CHEBI:15378"/>
        <dbReference type="ChEBI" id="CHEBI:30616"/>
        <dbReference type="ChEBI" id="CHEBI:33019"/>
        <dbReference type="ChEBI" id="CHEBI:33384"/>
        <dbReference type="ChEBI" id="CHEBI:78442"/>
        <dbReference type="ChEBI" id="CHEBI:78533"/>
        <dbReference type="ChEBI" id="CHEBI:456215"/>
        <dbReference type="EC" id="6.1.1.11"/>
    </reaction>
</comment>
<evidence type="ECO:0000256" key="1">
    <source>
        <dbReference type="ARBA" id="ARBA00004496"/>
    </source>
</evidence>
<evidence type="ECO:0000256" key="8">
    <source>
        <dbReference type="ARBA" id="ARBA00022917"/>
    </source>
</evidence>
<dbReference type="SUPFAM" id="SSF46589">
    <property type="entry name" value="tRNA-binding arm"/>
    <property type="match status" value="1"/>
</dbReference>
<keyword evidence="4 12" id="KW-0963">Cytoplasm</keyword>
<protein>
    <recommendedName>
        <fullName evidence="12">Serine--tRNA ligase</fullName>
        <ecNumber evidence="12">6.1.1.11</ecNumber>
    </recommendedName>
    <alternativeName>
        <fullName evidence="12">Seryl-tRNA synthetase</fullName>
        <shortName evidence="12">SerRS</shortName>
    </alternativeName>
    <alternativeName>
        <fullName evidence="12">Seryl-tRNA(Ser/Sec) synthetase</fullName>
    </alternativeName>
</protein>
<dbReference type="InterPro" id="IPR033729">
    <property type="entry name" value="SerRS_core"/>
</dbReference>